<comment type="similarity">
    <text evidence="1 2">Belongs to the enoyl-CoA hydratase/isomerase family.</text>
</comment>
<keyword evidence="4" id="KW-1185">Reference proteome</keyword>
<dbReference type="AlphaFoldDB" id="A0A9W6UHW7"/>
<dbReference type="Pfam" id="PF00378">
    <property type="entry name" value="ECH_1"/>
    <property type="match status" value="1"/>
</dbReference>
<evidence type="ECO:0000256" key="2">
    <source>
        <dbReference type="RuleBase" id="RU003707"/>
    </source>
</evidence>
<sequence>MPETDSVRYDLTDGVATITLNRPETMNSLTTEAKESLLSALEQARTDTAARAVVLTGSGKAFCAGQDLGEHAAALGNNEGLNDTVRKHYNPIVLALTQLPKPVLASVNGAAAGAGASLALACDLRIASDRASFMMAFAKVGLGSDSGASWTLPRLIGQSRALEMLLLAEPVKAERALEIGLVNRVVEHDRLVEATHELAVRLAAGPTIAYSAIKAEVAFGSALDLKRALEMEAALQDQCADTADHLNATLAFLEKQEPTFEGR</sequence>
<reference evidence="3" key="1">
    <citation type="submission" date="2023-02" db="EMBL/GenBank/DDBJ databases">
        <title>Nocardiopsis ansamitocini NBRC 112285.</title>
        <authorList>
            <person name="Ichikawa N."/>
            <person name="Sato H."/>
            <person name="Tonouchi N."/>
        </authorList>
    </citation>
    <scope>NUCLEOTIDE SEQUENCE</scope>
    <source>
        <strain evidence="3">NBRC 112285</strain>
    </source>
</reference>
<gene>
    <name evidence="3" type="primary">paaG</name>
    <name evidence="3" type="ORF">Nans01_11390</name>
</gene>
<dbReference type="InterPro" id="IPR029045">
    <property type="entry name" value="ClpP/crotonase-like_dom_sf"/>
</dbReference>
<protein>
    <submittedName>
        <fullName evidence="3">Enoyl-CoA hydratase</fullName>
    </submittedName>
</protein>
<dbReference type="RefSeq" id="WP_285757603.1">
    <property type="nucleotide sequence ID" value="NZ_BSQG01000001.1"/>
</dbReference>
<evidence type="ECO:0000256" key="1">
    <source>
        <dbReference type="ARBA" id="ARBA00005254"/>
    </source>
</evidence>
<accession>A0A9W6UHW7</accession>
<evidence type="ECO:0000313" key="4">
    <source>
        <dbReference type="Proteomes" id="UP001165092"/>
    </source>
</evidence>
<dbReference type="CDD" id="cd06558">
    <property type="entry name" value="crotonase-like"/>
    <property type="match status" value="1"/>
</dbReference>
<evidence type="ECO:0000313" key="3">
    <source>
        <dbReference type="EMBL" id="GLU46788.1"/>
    </source>
</evidence>
<dbReference type="InterPro" id="IPR014748">
    <property type="entry name" value="Enoyl-CoA_hydra_C"/>
</dbReference>
<dbReference type="Gene3D" id="1.10.12.10">
    <property type="entry name" value="Lyase 2-enoyl-coa Hydratase, Chain A, domain 2"/>
    <property type="match status" value="1"/>
</dbReference>
<dbReference type="InterPro" id="IPR001753">
    <property type="entry name" value="Enoyl-CoA_hydra/iso"/>
</dbReference>
<dbReference type="PROSITE" id="PS00166">
    <property type="entry name" value="ENOYL_COA_HYDRATASE"/>
    <property type="match status" value="1"/>
</dbReference>
<dbReference type="Gene3D" id="3.90.226.10">
    <property type="entry name" value="2-enoyl-CoA Hydratase, Chain A, domain 1"/>
    <property type="match status" value="1"/>
</dbReference>
<dbReference type="Proteomes" id="UP001165092">
    <property type="component" value="Unassembled WGS sequence"/>
</dbReference>
<dbReference type="PANTHER" id="PTHR43802">
    <property type="entry name" value="ENOYL-COA HYDRATASE"/>
    <property type="match status" value="1"/>
</dbReference>
<organism evidence="3 4">
    <name type="scientific">Nocardiopsis ansamitocini</name>
    <dbReference type="NCBI Taxonomy" id="1670832"/>
    <lineage>
        <taxon>Bacteria</taxon>
        <taxon>Bacillati</taxon>
        <taxon>Actinomycetota</taxon>
        <taxon>Actinomycetes</taxon>
        <taxon>Streptosporangiales</taxon>
        <taxon>Nocardiopsidaceae</taxon>
        <taxon>Nocardiopsis</taxon>
    </lineage>
</organism>
<proteinExistence type="inferred from homology"/>
<dbReference type="PANTHER" id="PTHR43802:SF1">
    <property type="entry name" value="IP11341P-RELATED"/>
    <property type="match status" value="1"/>
</dbReference>
<dbReference type="EMBL" id="BSQG01000001">
    <property type="protein sequence ID" value="GLU46788.1"/>
    <property type="molecule type" value="Genomic_DNA"/>
</dbReference>
<dbReference type="InterPro" id="IPR018376">
    <property type="entry name" value="Enoyl-CoA_hyd/isom_CS"/>
</dbReference>
<dbReference type="SUPFAM" id="SSF52096">
    <property type="entry name" value="ClpP/crotonase"/>
    <property type="match status" value="1"/>
</dbReference>
<dbReference type="GO" id="GO:0003824">
    <property type="term" value="F:catalytic activity"/>
    <property type="evidence" value="ECO:0007669"/>
    <property type="project" value="InterPro"/>
</dbReference>
<comment type="caution">
    <text evidence="3">The sequence shown here is derived from an EMBL/GenBank/DDBJ whole genome shotgun (WGS) entry which is preliminary data.</text>
</comment>
<name>A0A9W6UHW7_9ACTN</name>